<dbReference type="EMBL" id="MKGI01000078">
    <property type="protein sequence ID" value="OEL10287.1"/>
    <property type="molecule type" value="Genomic_DNA"/>
</dbReference>
<keyword evidence="2" id="KW-1003">Cell membrane</keyword>
<keyword evidence="11" id="KW-0697">Rotamase</keyword>
<organism evidence="14 15">
    <name type="scientific">Cloacibacterium normanense</name>
    <dbReference type="NCBI Taxonomy" id="237258"/>
    <lineage>
        <taxon>Bacteria</taxon>
        <taxon>Pseudomonadati</taxon>
        <taxon>Bacteroidota</taxon>
        <taxon>Flavobacteriia</taxon>
        <taxon>Flavobacteriales</taxon>
        <taxon>Weeksellaceae</taxon>
    </lineage>
</organism>
<evidence type="ECO:0000256" key="2">
    <source>
        <dbReference type="ARBA" id="ARBA00022475"/>
    </source>
</evidence>
<dbReference type="Gene3D" id="1.10.8.1040">
    <property type="match status" value="1"/>
</dbReference>
<keyword evidence="11" id="KW-0413">Isomerase</keyword>
<keyword evidence="3" id="KW-0997">Cell inner membrane</keyword>
<gene>
    <name evidence="14" type="ORF">BHF72_0651</name>
</gene>
<evidence type="ECO:0000313" key="15">
    <source>
        <dbReference type="Proteomes" id="UP000095601"/>
    </source>
</evidence>
<dbReference type="OrthoDB" id="9812372at2"/>
<dbReference type="Proteomes" id="UP000095601">
    <property type="component" value="Unassembled WGS sequence"/>
</dbReference>
<keyword evidence="7" id="KW-0143">Chaperone</keyword>
<evidence type="ECO:0000256" key="6">
    <source>
        <dbReference type="ARBA" id="ARBA00023136"/>
    </source>
</evidence>
<keyword evidence="4 12" id="KW-0812">Transmembrane</keyword>
<reference evidence="14 15" key="1">
    <citation type="submission" date="2016-09" db="EMBL/GenBank/DDBJ databases">
        <authorList>
            <person name="Capua I."/>
            <person name="De Benedictis P."/>
            <person name="Joannis T."/>
            <person name="Lombin L.H."/>
            <person name="Cattoli G."/>
        </authorList>
    </citation>
    <scope>NUCLEOTIDE SEQUENCE [LARGE SCALE GENOMIC DNA]</scope>
    <source>
        <strain evidence="14 15">NRS-1</strain>
    </source>
</reference>
<dbReference type="PANTHER" id="PTHR47529:SF1">
    <property type="entry name" value="PERIPLASMIC CHAPERONE PPID"/>
    <property type="match status" value="1"/>
</dbReference>
<dbReference type="InterPro" id="IPR027304">
    <property type="entry name" value="Trigger_fact/SurA_dom_sf"/>
</dbReference>
<comment type="subcellular location">
    <subcellularLocation>
        <location evidence="1">Cell inner membrane</location>
        <topology evidence="1">Single-pass type II membrane protein</topology>
        <orientation evidence="1">Periplasmic side</orientation>
    </subcellularLocation>
</comment>
<accession>A0A1E5UBW3</accession>
<evidence type="ECO:0000256" key="9">
    <source>
        <dbReference type="ARBA" id="ARBA00040743"/>
    </source>
</evidence>
<dbReference type="Pfam" id="PF13616">
    <property type="entry name" value="Rotamase_3"/>
    <property type="match status" value="1"/>
</dbReference>
<evidence type="ECO:0000259" key="13">
    <source>
        <dbReference type="PROSITE" id="PS50198"/>
    </source>
</evidence>
<evidence type="ECO:0000256" key="7">
    <source>
        <dbReference type="ARBA" id="ARBA00023186"/>
    </source>
</evidence>
<dbReference type="InterPro" id="IPR000297">
    <property type="entry name" value="PPIase_PpiC"/>
</dbReference>
<evidence type="ECO:0000256" key="5">
    <source>
        <dbReference type="ARBA" id="ARBA00022989"/>
    </source>
</evidence>
<dbReference type="PANTHER" id="PTHR47529">
    <property type="entry name" value="PEPTIDYL-PROLYL CIS-TRANS ISOMERASE D"/>
    <property type="match status" value="1"/>
</dbReference>
<dbReference type="GO" id="GO:0003755">
    <property type="term" value="F:peptidyl-prolyl cis-trans isomerase activity"/>
    <property type="evidence" value="ECO:0007669"/>
    <property type="project" value="UniProtKB-KW"/>
</dbReference>
<sequence length="713" mass="79445">MSITASIRKRPWLLLGMIIIALLAFLINPDSMDKMFGQNPNILGKVNGEEITRDEFNDQLSLLQQQSQGQPQQGLEEQAWQILVQSKLIEQQFDKMGLKITDEIFWNQLQFDPMFSKEQNPQNFDEKGNFKVAEIKKQIEELKNNGDVNQYNEWLKAKKAIEYRMMARQLFANVTAGITANKKEAAELMKQRDEVADIDFVKVDYAAFAAKNPVKVTTEDLANYIKKHPVMFKSEAARNLGIVYFPAKPSAADDALALKEINKLYNEGVDNGNGLESFKNTPNDSMFVELNSEAQIKYSFVSDQEIPQEAQAFVKGASVGQFFGPYKSGDKYYVTKLVGKSSATMPKHILFAYKGAMRADEKQTRTKEAAKKLADSIGALVKADPLKFNEYVQMSDEPGAAQRGGMLSWILDNDNNYAKPFGDWVKGNAKGAVGVVETDFGYHIIVNENKMPVYKIANLAKDIRASKETENKVYTEANTFIQSVQGKSFNDFANGAKKKNFNFQNPKSVKRFQGQIQGLGTDKDEEILAWAFNKEREKGETNIFTTGNGDYIVVYLNGKQEAGIADPESVREQVEPIVRNQLLAKKISEKITASKATNLDAIAKLFGTTKQSSQVSLFSPFVGGAMEAKVAGAAFGVKKGKISKPVEGATGVFVVTQKAVTLNKQPGDAKQIMQAIQQQGAQMFSQSLMKSLQDNAKIEDYRIEVWDKTSQAQ</sequence>
<feature type="domain" description="PpiC" evidence="13">
    <location>
        <begin position="341"/>
        <end position="449"/>
    </location>
</feature>
<evidence type="ECO:0000256" key="8">
    <source>
        <dbReference type="ARBA" id="ARBA00038408"/>
    </source>
</evidence>
<dbReference type="Gene3D" id="3.10.50.40">
    <property type="match status" value="2"/>
</dbReference>
<dbReference type="SUPFAM" id="SSF54534">
    <property type="entry name" value="FKBP-like"/>
    <property type="match status" value="1"/>
</dbReference>
<comment type="similarity">
    <text evidence="8">Belongs to the PpiD chaperone family.</text>
</comment>
<comment type="caution">
    <text evidence="14">The sequence shown here is derived from an EMBL/GenBank/DDBJ whole genome shotgun (WGS) entry which is preliminary data.</text>
</comment>
<proteinExistence type="inferred from homology"/>
<evidence type="ECO:0000256" key="4">
    <source>
        <dbReference type="ARBA" id="ARBA00022692"/>
    </source>
</evidence>
<dbReference type="PATRIC" id="fig|237258.4.peg.832"/>
<keyword evidence="15" id="KW-1185">Reference proteome</keyword>
<evidence type="ECO:0000256" key="1">
    <source>
        <dbReference type="ARBA" id="ARBA00004382"/>
    </source>
</evidence>
<evidence type="ECO:0000256" key="10">
    <source>
        <dbReference type="ARBA" id="ARBA00042775"/>
    </source>
</evidence>
<dbReference type="KEGG" id="cnr:EB819_10245"/>
<keyword evidence="6 12" id="KW-0472">Membrane</keyword>
<dbReference type="InterPro" id="IPR052029">
    <property type="entry name" value="PpiD_chaperone"/>
</dbReference>
<protein>
    <recommendedName>
        <fullName evidence="9">Periplasmic chaperone PpiD</fullName>
    </recommendedName>
    <alternativeName>
        <fullName evidence="10">Periplasmic folding chaperone</fullName>
    </alternativeName>
</protein>
<feature type="transmembrane region" description="Helical" evidence="12">
    <location>
        <begin position="12"/>
        <end position="29"/>
    </location>
</feature>
<evidence type="ECO:0000256" key="12">
    <source>
        <dbReference type="SAM" id="Phobius"/>
    </source>
</evidence>
<dbReference type="InterPro" id="IPR046357">
    <property type="entry name" value="PPIase_dom_sf"/>
</dbReference>
<evidence type="ECO:0000256" key="3">
    <source>
        <dbReference type="ARBA" id="ARBA00022519"/>
    </source>
</evidence>
<dbReference type="GO" id="GO:0005886">
    <property type="term" value="C:plasma membrane"/>
    <property type="evidence" value="ECO:0007669"/>
    <property type="project" value="UniProtKB-SubCell"/>
</dbReference>
<feature type="domain" description="PpiC" evidence="13">
    <location>
        <begin position="567"/>
        <end position="659"/>
    </location>
</feature>
<evidence type="ECO:0000313" key="14">
    <source>
        <dbReference type="EMBL" id="OEL10287.1"/>
    </source>
</evidence>
<dbReference type="Pfam" id="PF13623">
    <property type="entry name" value="SurA_N_2"/>
    <property type="match status" value="1"/>
</dbReference>
<evidence type="ECO:0000256" key="11">
    <source>
        <dbReference type="PROSITE-ProRule" id="PRU00278"/>
    </source>
</evidence>
<dbReference type="AlphaFoldDB" id="A0A1E5UBW3"/>
<dbReference type="STRING" id="237258.SAMN04489756_10579"/>
<dbReference type="PROSITE" id="PS50198">
    <property type="entry name" value="PPIC_PPIASE_2"/>
    <property type="match status" value="2"/>
</dbReference>
<name>A0A1E5UBW3_9FLAO</name>
<dbReference type="SUPFAM" id="SSF109998">
    <property type="entry name" value="Triger factor/SurA peptide-binding domain-like"/>
    <property type="match status" value="1"/>
</dbReference>
<keyword evidence="5 12" id="KW-1133">Transmembrane helix</keyword>
<dbReference type="RefSeq" id="WP_069800333.1">
    <property type="nucleotide sequence ID" value="NZ_CP034157.1"/>
</dbReference>